<organism evidence="2 3">
    <name type="scientific">Heyndrickxia coagulans</name>
    <name type="common">Weizmannia coagulans</name>
    <dbReference type="NCBI Taxonomy" id="1398"/>
    <lineage>
        <taxon>Bacteria</taxon>
        <taxon>Bacillati</taxon>
        <taxon>Bacillota</taxon>
        <taxon>Bacilli</taxon>
        <taxon>Bacillales</taxon>
        <taxon>Bacillaceae</taxon>
        <taxon>Heyndrickxia</taxon>
    </lineage>
</organism>
<comment type="caution">
    <text evidence="2">The sequence shown here is derived from an EMBL/GenBank/DDBJ whole genome shotgun (WGS) entry which is preliminary data.</text>
</comment>
<feature type="region of interest" description="Disordered" evidence="1">
    <location>
        <begin position="32"/>
        <end position="57"/>
    </location>
</feature>
<evidence type="ECO:0000313" key="2">
    <source>
        <dbReference type="EMBL" id="KWZ86213.1"/>
    </source>
</evidence>
<evidence type="ECO:0000313" key="3">
    <source>
        <dbReference type="Proteomes" id="UP000070376"/>
    </source>
</evidence>
<dbReference type="PATRIC" id="fig|1398.22.peg.130"/>
<name>A0A133L2J8_HEYCO</name>
<accession>A0A133L2J8</accession>
<reference evidence="3" key="1">
    <citation type="submission" date="2016-01" db="EMBL/GenBank/DDBJ databases">
        <authorList>
            <person name="Mitreva M."/>
            <person name="Pepin K.H."/>
            <person name="Mihindukulasuriya K.A."/>
            <person name="Fulton R."/>
            <person name="Fronick C."/>
            <person name="O'Laughlin M."/>
            <person name="Miner T."/>
            <person name="Herter B."/>
            <person name="Rosa B.A."/>
            <person name="Cordes M."/>
            <person name="Tomlinson C."/>
            <person name="Wollam A."/>
            <person name="Palsikar V.B."/>
            <person name="Mardis E.R."/>
            <person name="Wilson R.K."/>
        </authorList>
    </citation>
    <scope>NUCLEOTIDE SEQUENCE [LARGE SCALE GENOMIC DNA]</scope>
    <source>
        <strain evidence="3">GED7749B</strain>
    </source>
</reference>
<dbReference type="AlphaFoldDB" id="A0A133L2J8"/>
<dbReference type="Proteomes" id="UP000070376">
    <property type="component" value="Unassembled WGS sequence"/>
</dbReference>
<gene>
    <name evidence="2" type="ORF">HMPREF3213_00124</name>
</gene>
<evidence type="ECO:0000256" key="1">
    <source>
        <dbReference type="SAM" id="MobiDB-lite"/>
    </source>
</evidence>
<feature type="compositionally biased region" description="Basic residues" evidence="1">
    <location>
        <begin position="38"/>
        <end position="47"/>
    </location>
</feature>
<dbReference type="EMBL" id="LRPN01000005">
    <property type="protein sequence ID" value="KWZ86213.1"/>
    <property type="molecule type" value="Genomic_DNA"/>
</dbReference>
<proteinExistence type="predicted"/>
<sequence>MLQSFTLLKQKMGETMGEPVFATEVSTSTSDLAGPVKKCQKSKKRPVRNTGLFSLSN</sequence>
<protein>
    <submittedName>
        <fullName evidence="2">Uncharacterized protein</fullName>
    </submittedName>
</protein>